<sequence length="143" mass="15254">MPFPRLFKRNRTTGVVDAEDTSLAAGLSTFNRLVLTVPIPELRHTASMPHLRTPTQTGPPPDSPNAAHDKSSSLDGKLPAASQLNVSITCDNGDDTKALLPTPASPQVSRTPSELPDHAASQLKISITGDNEDDMKELSNCMV</sequence>
<comment type="caution">
    <text evidence="2">The sequence shown here is derived from an EMBL/GenBank/DDBJ whole genome shotgun (WGS) entry which is preliminary data.</text>
</comment>
<proteinExistence type="predicted"/>
<accession>A0AAW0AVY9</accession>
<keyword evidence="3" id="KW-1185">Reference proteome</keyword>
<reference evidence="2 3" key="1">
    <citation type="journal article" date="2024" name="J Genomics">
        <title>Draft genome sequencing and assembly of Favolaschia claudopus CIRM-BRFM 2984 isolated from oak limbs.</title>
        <authorList>
            <person name="Navarro D."/>
            <person name="Drula E."/>
            <person name="Chaduli D."/>
            <person name="Cazenave R."/>
            <person name="Ahrendt S."/>
            <person name="Wang J."/>
            <person name="Lipzen A."/>
            <person name="Daum C."/>
            <person name="Barry K."/>
            <person name="Grigoriev I.V."/>
            <person name="Favel A."/>
            <person name="Rosso M.N."/>
            <person name="Martin F."/>
        </authorList>
    </citation>
    <scope>NUCLEOTIDE SEQUENCE [LARGE SCALE GENOMIC DNA]</scope>
    <source>
        <strain evidence="2 3">CIRM-BRFM 2984</strain>
    </source>
</reference>
<evidence type="ECO:0000313" key="3">
    <source>
        <dbReference type="Proteomes" id="UP001362999"/>
    </source>
</evidence>
<dbReference type="Proteomes" id="UP001362999">
    <property type="component" value="Unassembled WGS sequence"/>
</dbReference>
<evidence type="ECO:0000313" key="2">
    <source>
        <dbReference type="EMBL" id="KAK7017328.1"/>
    </source>
</evidence>
<protein>
    <submittedName>
        <fullName evidence="2">Uncharacterized protein</fullName>
    </submittedName>
</protein>
<name>A0AAW0AVY9_9AGAR</name>
<dbReference type="EMBL" id="JAWWNJ010000048">
    <property type="protein sequence ID" value="KAK7017328.1"/>
    <property type="molecule type" value="Genomic_DNA"/>
</dbReference>
<organism evidence="2 3">
    <name type="scientific">Favolaschia claudopus</name>
    <dbReference type="NCBI Taxonomy" id="2862362"/>
    <lineage>
        <taxon>Eukaryota</taxon>
        <taxon>Fungi</taxon>
        <taxon>Dikarya</taxon>
        <taxon>Basidiomycota</taxon>
        <taxon>Agaricomycotina</taxon>
        <taxon>Agaricomycetes</taxon>
        <taxon>Agaricomycetidae</taxon>
        <taxon>Agaricales</taxon>
        <taxon>Marasmiineae</taxon>
        <taxon>Mycenaceae</taxon>
        <taxon>Favolaschia</taxon>
    </lineage>
</organism>
<dbReference type="AlphaFoldDB" id="A0AAW0AVY9"/>
<evidence type="ECO:0000256" key="1">
    <source>
        <dbReference type="SAM" id="MobiDB-lite"/>
    </source>
</evidence>
<feature type="region of interest" description="Disordered" evidence="1">
    <location>
        <begin position="45"/>
        <end position="119"/>
    </location>
</feature>
<gene>
    <name evidence="2" type="ORF">R3P38DRAFT_2785017</name>
</gene>